<evidence type="ECO:0000313" key="3">
    <source>
        <dbReference type="Proteomes" id="UP000574390"/>
    </source>
</evidence>
<dbReference type="Proteomes" id="UP000574390">
    <property type="component" value="Unassembled WGS sequence"/>
</dbReference>
<feature type="region of interest" description="Disordered" evidence="1">
    <location>
        <begin position="1"/>
        <end position="57"/>
    </location>
</feature>
<feature type="non-terminal residue" evidence="2">
    <location>
        <position position="1"/>
    </location>
</feature>
<gene>
    <name evidence="2" type="ORF">FOZ62_013459</name>
</gene>
<sequence>EAVPSTSTTAQAGSTSSITTETGSPTNTTTEATTSTTVATTAAAKTSTTTSSASGGFGGNYCGELYGQSFIVDFDESGRATVSMLGQKAGADYEAEGDDIIFSNYDPALQKLMDSLHIKSIKGTIFSPTEIHIKAGLLIDTTLTSC</sequence>
<dbReference type="AlphaFoldDB" id="A0A7J6SL61"/>
<proteinExistence type="predicted"/>
<organism evidence="2 3">
    <name type="scientific">Perkinsus olseni</name>
    <name type="common">Perkinsus atlanticus</name>
    <dbReference type="NCBI Taxonomy" id="32597"/>
    <lineage>
        <taxon>Eukaryota</taxon>
        <taxon>Sar</taxon>
        <taxon>Alveolata</taxon>
        <taxon>Perkinsozoa</taxon>
        <taxon>Perkinsea</taxon>
        <taxon>Perkinsida</taxon>
        <taxon>Perkinsidae</taxon>
        <taxon>Perkinsus</taxon>
    </lineage>
</organism>
<evidence type="ECO:0000256" key="1">
    <source>
        <dbReference type="SAM" id="MobiDB-lite"/>
    </source>
</evidence>
<evidence type="ECO:0000313" key="2">
    <source>
        <dbReference type="EMBL" id="KAF4732880.1"/>
    </source>
</evidence>
<comment type="caution">
    <text evidence="2">The sequence shown here is derived from an EMBL/GenBank/DDBJ whole genome shotgun (WGS) entry which is preliminary data.</text>
</comment>
<dbReference type="EMBL" id="JABANM010014285">
    <property type="protein sequence ID" value="KAF4732880.1"/>
    <property type="molecule type" value="Genomic_DNA"/>
</dbReference>
<feature type="compositionally biased region" description="Low complexity" evidence="1">
    <location>
        <begin position="1"/>
        <end position="54"/>
    </location>
</feature>
<name>A0A7J6SL61_PEROL</name>
<reference evidence="2 3" key="1">
    <citation type="submission" date="2020-04" db="EMBL/GenBank/DDBJ databases">
        <title>Perkinsus olseni comparative genomics.</title>
        <authorList>
            <person name="Bogema D.R."/>
        </authorList>
    </citation>
    <scope>NUCLEOTIDE SEQUENCE [LARGE SCALE GENOMIC DNA]</scope>
    <source>
        <strain evidence="2">ATCC PRA-205</strain>
    </source>
</reference>
<protein>
    <submittedName>
        <fullName evidence="2">Uncharacterized protein</fullName>
    </submittedName>
</protein>
<accession>A0A7J6SL61</accession>